<dbReference type="PANTHER" id="PTHR30146">
    <property type="entry name" value="LACI-RELATED TRANSCRIPTIONAL REPRESSOR"/>
    <property type="match status" value="1"/>
</dbReference>
<reference evidence="5 6" key="1">
    <citation type="submission" date="2017-04" db="EMBL/GenBank/DDBJ databases">
        <authorList>
            <person name="Afonso C.L."/>
            <person name="Miller P.J."/>
            <person name="Scott M.A."/>
            <person name="Spackman E."/>
            <person name="Goraichik I."/>
            <person name="Dimitrov K.M."/>
            <person name="Suarez D.L."/>
            <person name="Swayne D.E."/>
        </authorList>
    </citation>
    <scope>NUCLEOTIDE SEQUENCE [LARGE SCALE GENOMIC DNA]</scope>
    <source>
        <strain evidence="5 6">N3/975</strain>
    </source>
</reference>
<dbReference type="STRING" id="1313296.SAMN05661091_3515"/>
<dbReference type="InterPro" id="IPR028082">
    <property type="entry name" value="Peripla_BP_I"/>
</dbReference>
<sequence length="334" mass="37661">MQKSMTIQEVAQLAGVSVATVSRVLNESPLVKEATRQKVLSVIHKFDYQPNLLGRDLRRSETMKVLVLTPSLDRPIFAEIVKGIEDRAKEDGYYVLVCPTSNHLEREKELLQMLKNRLVDGVITFSTTLSEEELSALGQKHSIVQCCEFENASYTCCVSINDEQAAFDAVSHFIELGHQRISMIGASTLLYSERLREQGYRRALTQHHIPCREEWIKHGGFFHHDGEALTNELLQLPVLPTAIFCMNDSLAIGCVNAIKKKGWSVPGDIAVIGFDNTHEATMSTPALTTVHQPKYDLGYTAMNLLIHNMVHTEKKYENVMLQHQLIKRESTLQS</sequence>
<dbReference type="Proteomes" id="UP000192940">
    <property type="component" value="Chromosome I"/>
</dbReference>
<dbReference type="Pfam" id="PF13377">
    <property type="entry name" value="Peripla_BP_3"/>
    <property type="match status" value="1"/>
</dbReference>
<dbReference type="Gene3D" id="3.40.50.2300">
    <property type="match status" value="2"/>
</dbReference>
<feature type="domain" description="HTH lacI-type" evidence="4">
    <location>
        <begin position="5"/>
        <end position="59"/>
    </location>
</feature>
<dbReference type="EMBL" id="LT840184">
    <property type="protein sequence ID" value="SMF86814.1"/>
    <property type="molecule type" value="Genomic_DNA"/>
</dbReference>
<name>A0A1X7HHI8_9BACL</name>
<dbReference type="PROSITE" id="PS50932">
    <property type="entry name" value="HTH_LACI_2"/>
    <property type="match status" value="1"/>
</dbReference>
<evidence type="ECO:0000313" key="6">
    <source>
        <dbReference type="Proteomes" id="UP000192940"/>
    </source>
</evidence>
<evidence type="ECO:0000256" key="3">
    <source>
        <dbReference type="ARBA" id="ARBA00023163"/>
    </source>
</evidence>
<dbReference type="InterPro" id="IPR046335">
    <property type="entry name" value="LacI/GalR-like_sensor"/>
</dbReference>
<evidence type="ECO:0000256" key="2">
    <source>
        <dbReference type="ARBA" id="ARBA00023125"/>
    </source>
</evidence>
<dbReference type="InterPro" id="IPR010982">
    <property type="entry name" value="Lambda_DNA-bd_dom_sf"/>
</dbReference>
<keyword evidence="2" id="KW-0238">DNA-binding</keyword>
<dbReference type="PRINTS" id="PR00036">
    <property type="entry name" value="HTHLACI"/>
</dbReference>
<dbReference type="PROSITE" id="PS00356">
    <property type="entry name" value="HTH_LACI_1"/>
    <property type="match status" value="1"/>
</dbReference>
<dbReference type="RefSeq" id="WP_208914361.1">
    <property type="nucleotide sequence ID" value="NZ_LT840184.1"/>
</dbReference>
<dbReference type="PANTHER" id="PTHR30146:SF109">
    <property type="entry name" value="HTH-TYPE TRANSCRIPTIONAL REGULATOR GALS"/>
    <property type="match status" value="1"/>
</dbReference>
<keyword evidence="1" id="KW-0805">Transcription regulation</keyword>
<accession>A0A1X7HHI8</accession>
<dbReference type="AlphaFoldDB" id="A0A1X7HHI8"/>
<proteinExistence type="predicted"/>
<dbReference type="SUPFAM" id="SSF47413">
    <property type="entry name" value="lambda repressor-like DNA-binding domains"/>
    <property type="match status" value="1"/>
</dbReference>
<organism evidence="5 6">
    <name type="scientific">Paenibacillus uliginis N3/975</name>
    <dbReference type="NCBI Taxonomy" id="1313296"/>
    <lineage>
        <taxon>Bacteria</taxon>
        <taxon>Bacillati</taxon>
        <taxon>Bacillota</taxon>
        <taxon>Bacilli</taxon>
        <taxon>Bacillales</taxon>
        <taxon>Paenibacillaceae</taxon>
        <taxon>Paenibacillus</taxon>
    </lineage>
</organism>
<evidence type="ECO:0000256" key="1">
    <source>
        <dbReference type="ARBA" id="ARBA00023015"/>
    </source>
</evidence>
<dbReference type="InterPro" id="IPR000843">
    <property type="entry name" value="HTH_LacI"/>
</dbReference>
<gene>
    <name evidence="5" type="ORF">SAMN05661091_3515</name>
</gene>
<dbReference type="Pfam" id="PF00356">
    <property type="entry name" value="LacI"/>
    <property type="match status" value="1"/>
</dbReference>
<keyword evidence="6" id="KW-1185">Reference proteome</keyword>
<keyword evidence="3" id="KW-0804">Transcription</keyword>
<dbReference type="Gene3D" id="1.10.260.40">
    <property type="entry name" value="lambda repressor-like DNA-binding domains"/>
    <property type="match status" value="1"/>
</dbReference>
<dbReference type="CDD" id="cd06284">
    <property type="entry name" value="PBP1_LacI-like"/>
    <property type="match status" value="1"/>
</dbReference>
<dbReference type="SUPFAM" id="SSF53822">
    <property type="entry name" value="Periplasmic binding protein-like I"/>
    <property type="match status" value="1"/>
</dbReference>
<dbReference type="CDD" id="cd01392">
    <property type="entry name" value="HTH_LacI"/>
    <property type="match status" value="1"/>
</dbReference>
<evidence type="ECO:0000259" key="4">
    <source>
        <dbReference type="PROSITE" id="PS50932"/>
    </source>
</evidence>
<protein>
    <submittedName>
        <fullName evidence="5">Transcriptional regulator, LacI family</fullName>
    </submittedName>
</protein>
<dbReference type="GO" id="GO:0000976">
    <property type="term" value="F:transcription cis-regulatory region binding"/>
    <property type="evidence" value="ECO:0007669"/>
    <property type="project" value="TreeGrafter"/>
</dbReference>
<evidence type="ECO:0000313" key="5">
    <source>
        <dbReference type="EMBL" id="SMF86814.1"/>
    </source>
</evidence>
<dbReference type="GO" id="GO:0003700">
    <property type="term" value="F:DNA-binding transcription factor activity"/>
    <property type="evidence" value="ECO:0007669"/>
    <property type="project" value="TreeGrafter"/>
</dbReference>
<dbReference type="SMART" id="SM00354">
    <property type="entry name" value="HTH_LACI"/>
    <property type="match status" value="1"/>
</dbReference>